<dbReference type="SUPFAM" id="SSF51735">
    <property type="entry name" value="NAD(P)-binding Rossmann-fold domains"/>
    <property type="match status" value="1"/>
</dbReference>
<gene>
    <name evidence="3" type="ORF">ACFSR0_00905</name>
</gene>
<sequence length="212" mass="22619">MNDKKIGIIGAGKLGLTLAQLGVQAGYEVMIASSRAPEAIALTVDVLAPGALAVDTATLLSANETVILALPLSKFSHLLDDSFSHKLVIDAMNYWWEVDGQENNFSDGASSSSEKVQQLLPDARVIKAFNHMGYHDLADEARAKGEAKRKVIAFAGNDEAGIAQVTTMIEDFGFDPLFLGPLAEGIKLEPGSELFGANLEKAAFVSILQKMK</sequence>
<dbReference type="Pfam" id="PF03807">
    <property type="entry name" value="F420_oxidored"/>
    <property type="match status" value="1"/>
</dbReference>
<comment type="caution">
    <text evidence="3">The sequence shown here is derived from an EMBL/GenBank/DDBJ whole genome shotgun (WGS) entry which is preliminary data.</text>
</comment>
<evidence type="ECO:0000313" key="4">
    <source>
        <dbReference type="Proteomes" id="UP001597427"/>
    </source>
</evidence>
<reference evidence="4" key="1">
    <citation type="journal article" date="2019" name="Int. J. Syst. Evol. Microbiol.">
        <title>The Global Catalogue of Microorganisms (GCM) 10K type strain sequencing project: providing services to taxonomists for standard genome sequencing and annotation.</title>
        <authorList>
            <consortium name="The Broad Institute Genomics Platform"/>
            <consortium name="The Broad Institute Genome Sequencing Center for Infectious Disease"/>
            <person name="Wu L."/>
            <person name="Ma J."/>
        </authorList>
    </citation>
    <scope>NUCLEOTIDE SEQUENCE [LARGE SCALE GENOMIC DNA]</scope>
    <source>
        <strain evidence="4">TISTR 932</strain>
    </source>
</reference>
<dbReference type="InterPro" id="IPR036291">
    <property type="entry name" value="NAD(P)-bd_dom_sf"/>
</dbReference>
<keyword evidence="4" id="KW-1185">Reference proteome</keyword>
<protein>
    <submittedName>
        <fullName evidence="3">NADPH-dependent F420 reductase</fullName>
    </submittedName>
</protein>
<feature type="domain" description="Pyrroline-5-carboxylate reductase catalytic N-terminal" evidence="2">
    <location>
        <begin position="5"/>
        <end position="94"/>
    </location>
</feature>
<dbReference type="Proteomes" id="UP001597427">
    <property type="component" value="Unassembled WGS sequence"/>
</dbReference>
<keyword evidence="1" id="KW-0560">Oxidoreductase</keyword>
<evidence type="ECO:0000313" key="3">
    <source>
        <dbReference type="EMBL" id="MFD2727999.1"/>
    </source>
</evidence>
<dbReference type="EMBL" id="JBHUMO010000004">
    <property type="protein sequence ID" value="MFD2727999.1"/>
    <property type="molecule type" value="Genomic_DNA"/>
</dbReference>
<name>A0ABW5TG04_9ENTE</name>
<evidence type="ECO:0000256" key="1">
    <source>
        <dbReference type="ARBA" id="ARBA00023002"/>
    </source>
</evidence>
<organism evidence="3 4">
    <name type="scientific">Enterococcus camelliae</name>
    <dbReference type="NCBI Taxonomy" id="453959"/>
    <lineage>
        <taxon>Bacteria</taxon>
        <taxon>Bacillati</taxon>
        <taxon>Bacillota</taxon>
        <taxon>Bacilli</taxon>
        <taxon>Lactobacillales</taxon>
        <taxon>Enterococcaceae</taxon>
        <taxon>Enterococcus</taxon>
    </lineage>
</organism>
<dbReference type="InterPro" id="IPR028939">
    <property type="entry name" value="P5C_Rdtase_cat_N"/>
</dbReference>
<dbReference type="Gene3D" id="3.40.50.720">
    <property type="entry name" value="NAD(P)-binding Rossmann-like Domain"/>
    <property type="match status" value="1"/>
</dbReference>
<dbReference type="PANTHER" id="PTHR14239">
    <property type="entry name" value="DUDULIN-RELATED"/>
    <property type="match status" value="1"/>
</dbReference>
<proteinExistence type="predicted"/>
<accession>A0ABW5TG04</accession>
<evidence type="ECO:0000259" key="2">
    <source>
        <dbReference type="Pfam" id="PF03807"/>
    </source>
</evidence>
<dbReference type="InterPro" id="IPR051267">
    <property type="entry name" value="STEAP_metalloreductase"/>
</dbReference>
<dbReference type="RefSeq" id="WP_379978975.1">
    <property type="nucleotide sequence ID" value="NZ_JBHUMO010000004.1"/>
</dbReference>